<keyword evidence="4" id="KW-0812">Transmembrane</keyword>
<dbReference type="Pfam" id="PF00005">
    <property type="entry name" value="ABC_tran"/>
    <property type="match status" value="1"/>
</dbReference>
<keyword evidence="5" id="KW-1133">Transmembrane helix</keyword>
<dbReference type="VEuPathDB" id="VectorBase:CSON011370"/>
<keyword evidence="6" id="KW-0472">Membrane</keyword>
<evidence type="ECO:0000313" key="9">
    <source>
        <dbReference type="EMBL" id="SSX04385.1"/>
    </source>
</evidence>
<evidence type="ECO:0000256" key="1">
    <source>
        <dbReference type="ARBA" id="ARBA00004141"/>
    </source>
</evidence>
<feature type="domain" description="ABC transporter" evidence="8">
    <location>
        <begin position="58"/>
        <end position="251"/>
    </location>
</feature>
<evidence type="ECO:0000256" key="7">
    <source>
        <dbReference type="SAM" id="MobiDB-lite"/>
    </source>
</evidence>
<dbReference type="PROSITE" id="PS00211">
    <property type="entry name" value="ABC_TRANSPORTER_1"/>
    <property type="match status" value="1"/>
</dbReference>
<dbReference type="GO" id="GO:0005524">
    <property type="term" value="F:ATP binding"/>
    <property type="evidence" value="ECO:0007669"/>
    <property type="project" value="InterPro"/>
</dbReference>
<comment type="subcellular location">
    <subcellularLocation>
        <location evidence="1">Membrane</location>
        <topology evidence="1">Multi-pass membrane protein</topology>
    </subcellularLocation>
</comment>
<dbReference type="InterPro" id="IPR003439">
    <property type="entry name" value="ABC_transporter-like_ATP-bd"/>
</dbReference>
<dbReference type="GO" id="GO:0016887">
    <property type="term" value="F:ATP hydrolysis activity"/>
    <property type="evidence" value="ECO:0007669"/>
    <property type="project" value="InterPro"/>
</dbReference>
<feature type="region of interest" description="Disordered" evidence="7">
    <location>
        <begin position="1"/>
        <end position="42"/>
    </location>
</feature>
<proteinExistence type="inferred from homology"/>
<dbReference type="FunFam" id="3.40.50.300:FF:001077">
    <property type="entry name" value="Uncharacterized protein, isoform A"/>
    <property type="match status" value="1"/>
</dbReference>
<reference evidence="9" key="1">
    <citation type="submission" date="2018-04" db="EMBL/GenBank/DDBJ databases">
        <authorList>
            <person name="Go L.Y."/>
            <person name="Mitchell J.A."/>
        </authorList>
    </citation>
    <scope>NUCLEOTIDE SEQUENCE</scope>
    <source>
        <tissue evidence="9">Whole organism</tissue>
    </source>
</reference>
<name>A0A336M7A7_CULSO</name>
<dbReference type="PANTHER" id="PTHR48041">
    <property type="entry name" value="ABC TRANSPORTER G FAMILY MEMBER 28"/>
    <property type="match status" value="1"/>
</dbReference>
<organism evidence="10">
    <name type="scientific">Culicoides sonorensis</name>
    <name type="common">Biting midge</name>
    <dbReference type="NCBI Taxonomy" id="179676"/>
    <lineage>
        <taxon>Eukaryota</taxon>
        <taxon>Metazoa</taxon>
        <taxon>Ecdysozoa</taxon>
        <taxon>Arthropoda</taxon>
        <taxon>Hexapoda</taxon>
        <taxon>Insecta</taxon>
        <taxon>Pterygota</taxon>
        <taxon>Neoptera</taxon>
        <taxon>Endopterygota</taxon>
        <taxon>Diptera</taxon>
        <taxon>Nematocera</taxon>
        <taxon>Chironomoidea</taxon>
        <taxon>Ceratopogonidae</taxon>
        <taxon>Ceratopogoninae</taxon>
        <taxon>Culicoides</taxon>
        <taxon>Monoculicoides</taxon>
    </lineage>
</organism>
<dbReference type="OMA" id="QYQGQVT"/>
<dbReference type="InterPro" id="IPR050352">
    <property type="entry name" value="ABCG_transporters"/>
</dbReference>
<dbReference type="InterPro" id="IPR017871">
    <property type="entry name" value="ABC_transporter-like_CS"/>
</dbReference>
<protein>
    <submittedName>
        <fullName evidence="10">CSON011370 protein</fullName>
    </submittedName>
</protein>
<feature type="compositionally biased region" description="Polar residues" evidence="7">
    <location>
        <begin position="21"/>
        <end position="31"/>
    </location>
</feature>
<evidence type="ECO:0000259" key="8">
    <source>
        <dbReference type="PROSITE" id="PS50893"/>
    </source>
</evidence>
<dbReference type="InterPro" id="IPR027417">
    <property type="entry name" value="P-loop_NTPase"/>
</dbReference>
<evidence type="ECO:0000256" key="3">
    <source>
        <dbReference type="ARBA" id="ARBA00022448"/>
    </source>
</evidence>
<comment type="similarity">
    <text evidence="2">Belongs to the ABC transporter superfamily. ABCG family. Eye pigment precursor importer (TC 3.A.1.204) subfamily.</text>
</comment>
<dbReference type="Gene3D" id="3.40.50.300">
    <property type="entry name" value="P-loop containing nucleotide triphosphate hydrolases"/>
    <property type="match status" value="1"/>
</dbReference>
<dbReference type="PANTHER" id="PTHR48041:SF133">
    <property type="entry name" value="GH24286P"/>
    <property type="match status" value="1"/>
</dbReference>
<evidence type="ECO:0000256" key="6">
    <source>
        <dbReference type="ARBA" id="ARBA00023136"/>
    </source>
</evidence>
<dbReference type="EMBL" id="UFQT01000495">
    <property type="protein sequence ID" value="SSX24749.1"/>
    <property type="molecule type" value="Genomic_DNA"/>
</dbReference>
<reference evidence="10" key="2">
    <citation type="submission" date="2018-07" db="EMBL/GenBank/DDBJ databases">
        <authorList>
            <person name="Quirk P.G."/>
            <person name="Krulwich T.A."/>
        </authorList>
    </citation>
    <scope>NUCLEOTIDE SEQUENCE</scope>
</reference>
<dbReference type="PROSITE" id="PS50893">
    <property type="entry name" value="ABC_TRANSPORTER_2"/>
    <property type="match status" value="1"/>
</dbReference>
<accession>A0A336M7A7</accession>
<dbReference type="SUPFAM" id="SSF52540">
    <property type="entry name" value="P-loop containing nucleoside triphosphate hydrolases"/>
    <property type="match status" value="1"/>
</dbReference>
<keyword evidence="3" id="KW-0813">Transport</keyword>
<dbReference type="GO" id="GO:0042626">
    <property type="term" value="F:ATPase-coupled transmembrane transporter activity"/>
    <property type="evidence" value="ECO:0007669"/>
    <property type="project" value="TreeGrafter"/>
</dbReference>
<gene>
    <name evidence="10" type="primary">CSON011370</name>
</gene>
<evidence type="ECO:0000256" key="4">
    <source>
        <dbReference type="ARBA" id="ARBA00022692"/>
    </source>
</evidence>
<dbReference type="AlphaFoldDB" id="A0A336M7A7"/>
<evidence type="ECO:0000256" key="5">
    <source>
        <dbReference type="ARBA" id="ARBA00022989"/>
    </source>
</evidence>
<sequence>MSGTPKDSMEMVPSCSSSSSKEQVYTTQTSRHSLDGEVSSGSTAGSFTVTNLTRTLDMQFENLSYAVKTGIIKKEQKTILKSVSGEFKAGELTAIMGPSGAGKSTLLDVLSGYIENFNGKLSVNGLPIDNKAFRRQSAYIMQDSNLQPLLTVKEAMHFSSSLKIGDEMSKENKRIRVEGIIKAIGLQNATKTLTGQLSGGQLKRLAIALELVNNPPVMFFDEPTTGLDSSMSFQCISLLKQLSHQGRTIIW</sequence>
<evidence type="ECO:0000313" key="10">
    <source>
        <dbReference type="EMBL" id="SSX24749.1"/>
    </source>
</evidence>
<dbReference type="GO" id="GO:0005886">
    <property type="term" value="C:plasma membrane"/>
    <property type="evidence" value="ECO:0007669"/>
    <property type="project" value="TreeGrafter"/>
</dbReference>
<dbReference type="EMBL" id="UFQS01000495">
    <property type="protein sequence ID" value="SSX04385.1"/>
    <property type="molecule type" value="Genomic_DNA"/>
</dbReference>
<evidence type="ECO:0000256" key="2">
    <source>
        <dbReference type="ARBA" id="ARBA00005814"/>
    </source>
</evidence>